<evidence type="ECO:0000313" key="6">
    <source>
        <dbReference type="Proteomes" id="UP000515570"/>
    </source>
</evidence>
<dbReference type="GO" id="GO:1901982">
    <property type="term" value="F:maltose binding"/>
    <property type="evidence" value="ECO:0007669"/>
    <property type="project" value="TreeGrafter"/>
</dbReference>
<dbReference type="AlphaFoldDB" id="A0A7G5FHN4"/>
<dbReference type="GO" id="GO:0055052">
    <property type="term" value="C:ATP-binding cassette (ABC) transporter complex, substrate-binding subunit-containing"/>
    <property type="evidence" value="ECO:0007669"/>
    <property type="project" value="TreeGrafter"/>
</dbReference>
<dbReference type="PANTHER" id="PTHR30061">
    <property type="entry name" value="MALTOSE-BINDING PERIPLASMIC PROTEIN"/>
    <property type="match status" value="1"/>
</dbReference>
<sequence length="409" mass="42985">MFKSKKLISVLAATTLALAGCSGGSDSGDSAGSASGDVQLTVWSSQEDQSGNDGWLQHVEAEFEKANPDLKITWKNNVVSPADAGVTVNQDPSAAADVYIYANDQLGSLLDAGAVGELSDDGMAQLEKQAEGTIADSIKGQDGKSYGVPLEPNTWFMYYNKSKLSVDDVKSLDTMLEKAKVSFPLSNSWYLPAFYAGAGATFFGASGNDAAAGIDMGNSAADVTKYLSNMVKNPNFVNDVDGSGIGGMKNGSVDVVFSGSWDAKNAREALGDDFGVAALPTYKLNGKDIQLKAFSGSKATGYNPQSKNAKVASQFAAFLANTESQKSHYELTGVIPSDLNLKDDASVSKDEVAVALFDTVSKAAILQPTIKEMSQFWNPTENFAKALTNGEVTEANAAEKTEAWAGALK</sequence>
<feature type="chain" id="PRO_5039642924" evidence="4">
    <location>
        <begin position="20"/>
        <end position="409"/>
    </location>
</feature>
<name>A0A7G5FHN4_9CORY</name>
<feature type="signal peptide" evidence="4">
    <location>
        <begin position="1"/>
        <end position="19"/>
    </location>
</feature>
<keyword evidence="2" id="KW-0813">Transport</keyword>
<dbReference type="Gene3D" id="3.40.190.10">
    <property type="entry name" value="Periplasmic binding protein-like II"/>
    <property type="match status" value="2"/>
</dbReference>
<dbReference type="PANTHER" id="PTHR30061:SF50">
    <property type="entry name" value="MALTOSE_MALTODEXTRIN-BINDING PERIPLASMIC PROTEIN"/>
    <property type="match status" value="1"/>
</dbReference>
<comment type="similarity">
    <text evidence="1">Belongs to the bacterial solute-binding protein 1 family.</text>
</comment>
<dbReference type="PROSITE" id="PS51257">
    <property type="entry name" value="PROKAR_LIPOPROTEIN"/>
    <property type="match status" value="1"/>
</dbReference>
<keyword evidence="6" id="KW-1185">Reference proteome</keyword>
<evidence type="ECO:0000256" key="3">
    <source>
        <dbReference type="ARBA" id="ARBA00022729"/>
    </source>
</evidence>
<dbReference type="GO" id="GO:0015768">
    <property type="term" value="P:maltose transport"/>
    <property type="evidence" value="ECO:0007669"/>
    <property type="project" value="TreeGrafter"/>
</dbReference>
<accession>A0A7G5FHN4</accession>
<dbReference type="Pfam" id="PF13416">
    <property type="entry name" value="SBP_bac_8"/>
    <property type="match status" value="1"/>
</dbReference>
<dbReference type="RefSeq" id="WP_182386938.1">
    <property type="nucleotide sequence ID" value="NZ_CP059833.1"/>
</dbReference>
<keyword evidence="3 4" id="KW-0732">Signal</keyword>
<dbReference type="EMBL" id="CP059833">
    <property type="protein sequence ID" value="QMV86125.1"/>
    <property type="molecule type" value="Genomic_DNA"/>
</dbReference>
<dbReference type="SUPFAM" id="SSF53850">
    <property type="entry name" value="Periplasmic binding protein-like II"/>
    <property type="match status" value="1"/>
</dbReference>
<protein>
    <submittedName>
        <fullName evidence="5">Extracellular solute-binding protein</fullName>
    </submittedName>
</protein>
<evidence type="ECO:0000256" key="1">
    <source>
        <dbReference type="ARBA" id="ARBA00008520"/>
    </source>
</evidence>
<reference evidence="5 6" key="1">
    <citation type="submission" date="2020-07" db="EMBL/GenBank/DDBJ databases">
        <title>non toxigenic Corynebacterium sp. nov from a clinical source.</title>
        <authorList>
            <person name="Bernier A.-M."/>
            <person name="Bernard K."/>
        </authorList>
    </citation>
    <scope>NUCLEOTIDE SEQUENCE [LARGE SCALE GENOMIC DNA]</scope>
    <source>
        <strain evidence="6">NML 93-0612</strain>
    </source>
</reference>
<evidence type="ECO:0000313" key="5">
    <source>
        <dbReference type="EMBL" id="QMV86125.1"/>
    </source>
</evidence>
<evidence type="ECO:0000256" key="2">
    <source>
        <dbReference type="ARBA" id="ARBA00022448"/>
    </source>
</evidence>
<organism evidence="5 6">
    <name type="scientific">Corynebacterium hindlerae</name>
    <dbReference type="NCBI Taxonomy" id="699041"/>
    <lineage>
        <taxon>Bacteria</taxon>
        <taxon>Bacillati</taxon>
        <taxon>Actinomycetota</taxon>
        <taxon>Actinomycetes</taxon>
        <taxon>Mycobacteriales</taxon>
        <taxon>Corynebacteriaceae</taxon>
        <taxon>Corynebacterium</taxon>
    </lineage>
</organism>
<gene>
    <name evidence="5" type="ORF">HW450_05260</name>
</gene>
<evidence type="ECO:0000256" key="4">
    <source>
        <dbReference type="SAM" id="SignalP"/>
    </source>
</evidence>
<dbReference type="InterPro" id="IPR006059">
    <property type="entry name" value="SBP"/>
</dbReference>
<dbReference type="GO" id="GO:0042956">
    <property type="term" value="P:maltodextrin transmembrane transport"/>
    <property type="evidence" value="ECO:0007669"/>
    <property type="project" value="TreeGrafter"/>
</dbReference>
<proteinExistence type="inferred from homology"/>
<dbReference type="Proteomes" id="UP000515570">
    <property type="component" value="Chromosome"/>
</dbReference>